<dbReference type="SUPFAM" id="SSF54373">
    <property type="entry name" value="FAD-linked reductases, C-terminal domain"/>
    <property type="match status" value="1"/>
</dbReference>
<keyword evidence="3 10" id="KW-0285">Flavoprotein</keyword>
<evidence type="ECO:0000256" key="7">
    <source>
        <dbReference type="ARBA" id="ARBA00023180"/>
    </source>
</evidence>
<dbReference type="EMBL" id="JARKIF010000007">
    <property type="protein sequence ID" value="KAJ7635367.1"/>
    <property type="molecule type" value="Genomic_DNA"/>
</dbReference>
<feature type="binding site" evidence="9">
    <location>
        <position position="240"/>
    </location>
    <ligand>
        <name>FAD</name>
        <dbReference type="ChEBI" id="CHEBI:57692"/>
    </ligand>
</feature>
<keyword evidence="13" id="KW-1185">Reference proteome</keyword>
<evidence type="ECO:0000256" key="4">
    <source>
        <dbReference type="ARBA" id="ARBA00022729"/>
    </source>
</evidence>
<sequence>MGSTSIDDSEFDFVIIGGGTAGLALASRLTEDKAVTVVVLEAGEANIGAPEILVPGQFGGSFMNPKFDWAFTTVKQKFSNDRELVWNRGKGLGGSSALNFYAWTKPPAEDVDAIEKLGNPGWNWAEYIKYSKRSETFHPPTSPSLDAVPQEWDASLRGSSGPIQTTIPFHHHTIDDMFLGAMGNLGFERLKDPYGGNITGTWIANANLDPKDWTRSYATTGYFLPVRDRPNLTVLTEATVARIVFDDAEGDAPLTARGVEYMLKDGGKRRVNARKEVILSAGTVKNPQILELSGIGRPEVLSKIGVETKLELMGVGENVQEHSFIGMSYELAGSPPTHDLMRDPEYAAEARKLHAQGLGPQGVGITGFSYFPLSSANPQEAVRLIDGVAASLPQDKVPGLKEQFELQMAALRDEKLPDLELVGFPGLMTALTAPEPGKTYVTMLSVLNHPFSRGTIHAKSTDPFDNPEIDPHYFENDFDLENLVQHFKFTRKLAQTEPFKSGVVVETCPGPGCTSDEAIRDYIKNTHTTTWHTVGSCSMLPKEKQGVVDPELKVYGTTNLRIVDISIIPLHIAAHTHATAYVIAEKAADIIRGRK</sequence>
<dbReference type="Gene3D" id="3.50.50.60">
    <property type="entry name" value="FAD/NAD(P)-binding domain"/>
    <property type="match status" value="1"/>
</dbReference>
<proteinExistence type="inferred from homology"/>
<dbReference type="PROSITE" id="PS00623">
    <property type="entry name" value="GMC_OXRED_1"/>
    <property type="match status" value="1"/>
</dbReference>
<keyword evidence="6" id="KW-0560">Oxidoreductase</keyword>
<dbReference type="InterPro" id="IPR036188">
    <property type="entry name" value="FAD/NAD-bd_sf"/>
</dbReference>
<dbReference type="InterPro" id="IPR012132">
    <property type="entry name" value="GMC_OxRdtase"/>
</dbReference>
<evidence type="ECO:0000259" key="11">
    <source>
        <dbReference type="PROSITE" id="PS00623"/>
    </source>
</evidence>
<comment type="cofactor">
    <cofactor evidence="1 9">
        <name>FAD</name>
        <dbReference type="ChEBI" id="CHEBI:57692"/>
    </cofactor>
</comment>
<gene>
    <name evidence="12" type="ORF">FB45DRAFT_911348</name>
</gene>
<evidence type="ECO:0000256" key="9">
    <source>
        <dbReference type="PIRSR" id="PIRSR000137-2"/>
    </source>
</evidence>
<dbReference type="PANTHER" id="PTHR11552">
    <property type="entry name" value="GLUCOSE-METHANOL-CHOLINE GMC OXIDOREDUCTASE"/>
    <property type="match status" value="1"/>
</dbReference>
<reference evidence="12" key="1">
    <citation type="submission" date="2023-03" db="EMBL/GenBank/DDBJ databases">
        <title>Massive genome expansion in bonnet fungi (Mycena s.s.) driven by repeated elements and novel gene families across ecological guilds.</title>
        <authorList>
            <consortium name="Lawrence Berkeley National Laboratory"/>
            <person name="Harder C.B."/>
            <person name="Miyauchi S."/>
            <person name="Viragh M."/>
            <person name="Kuo A."/>
            <person name="Thoen E."/>
            <person name="Andreopoulos B."/>
            <person name="Lu D."/>
            <person name="Skrede I."/>
            <person name="Drula E."/>
            <person name="Henrissat B."/>
            <person name="Morin E."/>
            <person name="Kohler A."/>
            <person name="Barry K."/>
            <person name="LaButti K."/>
            <person name="Morin E."/>
            <person name="Salamov A."/>
            <person name="Lipzen A."/>
            <person name="Mereny Z."/>
            <person name="Hegedus B."/>
            <person name="Baldrian P."/>
            <person name="Stursova M."/>
            <person name="Weitz H."/>
            <person name="Taylor A."/>
            <person name="Grigoriev I.V."/>
            <person name="Nagy L.G."/>
            <person name="Martin F."/>
            <person name="Kauserud H."/>
        </authorList>
    </citation>
    <scope>NUCLEOTIDE SEQUENCE</scope>
    <source>
        <strain evidence="12">9284</strain>
    </source>
</reference>
<dbReference type="Gene3D" id="3.30.560.10">
    <property type="entry name" value="Glucose Oxidase, domain 3"/>
    <property type="match status" value="1"/>
</dbReference>
<protein>
    <submittedName>
        <fullName evidence="12">GMC oxidoreductase</fullName>
    </submittedName>
</protein>
<dbReference type="InterPro" id="IPR000172">
    <property type="entry name" value="GMC_OxRdtase_N"/>
</dbReference>
<evidence type="ECO:0000256" key="10">
    <source>
        <dbReference type="RuleBase" id="RU003968"/>
    </source>
</evidence>
<feature type="binding site" evidence="9">
    <location>
        <begin position="531"/>
        <end position="532"/>
    </location>
    <ligand>
        <name>FAD</name>
        <dbReference type="ChEBI" id="CHEBI:57692"/>
    </ligand>
</feature>
<dbReference type="PANTHER" id="PTHR11552:SF201">
    <property type="entry name" value="GLUCOSE-METHANOL-CHOLINE OXIDOREDUCTASE N-TERMINAL DOMAIN-CONTAINING PROTEIN"/>
    <property type="match status" value="1"/>
</dbReference>
<keyword evidence="7" id="KW-0325">Glycoprotein</keyword>
<evidence type="ECO:0000256" key="2">
    <source>
        <dbReference type="ARBA" id="ARBA00010790"/>
    </source>
</evidence>
<dbReference type="PIRSF" id="PIRSF000137">
    <property type="entry name" value="Alcohol_oxidase"/>
    <property type="match status" value="1"/>
</dbReference>
<accession>A0AAD7C0G9</accession>
<dbReference type="GO" id="GO:0050660">
    <property type="term" value="F:flavin adenine dinucleotide binding"/>
    <property type="evidence" value="ECO:0007669"/>
    <property type="project" value="InterPro"/>
</dbReference>
<name>A0AAD7C0G9_9AGAR</name>
<evidence type="ECO:0000256" key="8">
    <source>
        <dbReference type="PIRSR" id="PIRSR000137-1"/>
    </source>
</evidence>
<dbReference type="Pfam" id="PF00732">
    <property type="entry name" value="GMC_oxred_N"/>
    <property type="match status" value="1"/>
</dbReference>
<evidence type="ECO:0000256" key="6">
    <source>
        <dbReference type="ARBA" id="ARBA00023002"/>
    </source>
</evidence>
<dbReference type="SUPFAM" id="SSF51905">
    <property type="entry name" value="FAD/NAD(P)-binding domain"/>
    <property type="match status" value="1"/>
</dbReference>
<feature type="domain" description="Glucose-methanol-choline oxidoreductase N-terminal" evidence="11">
    <location>
        <begin position="89"/>
        <end position="112"/>
    </location>
</feature>
<evidence type="ECO:0000256" key="3">
    <source>
        <dbReference type="ARBA" id="ARBA00022630"/>
    </source>
</evidence>
<organism evidence="12 13">
    <name type="scientific">Roridomyces roridus</name>
    <dbReference type="NCBI Taxonomy" id="1738132"/>
    <lineage>
        <taxon>Eukaryota</taxon>
        <taxon>Fungi</taxon>
        <taxon>Dikarya</taxon>
        <taxon>Basidiomycota</taxon>
        <taxon>Agaricomycotina</taxon>
        <taxon>Agaricomycetes</taxon>
        <taxon>Agaricomycetidae</taxon>
        <taxon>Agaricales</taxon>
        <taxon>Marasmiineae</taxon>
        <taxon>Mycenaceae</taxon>
        <taxon>Roridomyces</taxon>
    </lineage>
</organism>
<evidence type="ECO:0000313" key="13">
    <source>
        <dbReference type="Proteomes" id="UP001221142"/>
    </source>
</evidence>
<evidence type="ECO:0000256" key="5">
    <source>
        <dbReference type="ARBA" id="ARBA00022827"/>
    </source>
</evidence>
<comment type="similarity">
    <text evidence="2 10">Belongs to the GMC oxidoreductase family.</text>
</comment>
<evidence type="ECO:0000313" key="12">
    <source>
        <dbReference type="EMBL" id="KAJ7635367.1"/>
    </source>
</evidence>
<feature type="active site" description="Proton acceptor" evidence="8">
    <location>
        <position position="575"/>
    </location>
</feature>
<keyword evidence="4" id="KW-0732">Signal</keyword>
<feature type="active site" description="Proton donor" evidence="8">
    <location>
        <position position="532"/>
    </location>
</feature>
<dbReference type="AlphaFoldDB" id="A0AAD7C0G9"/>
<dbReference type="InterPro" id="IPR007867">
    <property type="entry name" value="GMC_OxRtase_C"/>
</dbReference>
<dbReference type="GO" id="GO:0016614">
    <property type="term" value="F:oxidoreductase activity, acting on CH-OH group of donors"/>
    <property type="evidence" value="ECO:0007669"/>
    <property type="project" value="InterPro"/>
</dbReference>
<dbReference type="Pfam" id="PF05199">
    <property type="entry name" value="GMC_oxred_C"/>
    <property type="match status" value="1"/>
</dbReference>
<dbReference type="Proteomes" id="UP001221142">
    <property type="component" value="Unassembled WGS sequence"/>
</dbReference>
<comment type="caution">
    <text evidence="12">The sequence shown here is derived from an EMBL/GenBank/DDBJ whole genome shotgun (WGS) entry which is preliminary data.</text>
</comment>
<keyword evidence="5 9" id="KW-0274">FAD</keyword>
<evidence type="ECO:0000256" key="1">
    <source>
        <dbReference type="ARBA" id="ARBA00001974"/>
    </source>
</evidence>